<name>A0ABT0LY23_9RHOB</name>
<proteinExistence type="predicted"/>
<dbReference type="Proteomes" id="UP001202550">
    <property type="component" value="Unassembled WGS sequence"/>
</dbReference>
<dbReference type="InterPro" id="IPR047794">
    <property type="entry name" value="C45_proenzyme-like"/>
</dbReference>
<dbReference type="PANTHER" id="PTHR34180:SF1">
    <property type="entry name" value="BETA-ALANYL-DOPAMINE_CARCININE HYDROLASE"/>
    <property type="match status" value="1"/>
</dbReference>
<accession>A0ABT0LY23</accession>
<comment type="caution">
    <text evidence="2">The sequence shown here is derived from an EMBL/GenBank/DDBJ whole genome shotgun (WGS) entry which is preliminary data.</text>
</comment>
<protein>
    <submittedName>
        <fullName evidence="2">C45 family peptidase</fullName>
    </submittedName>
</protein>
<feature type="domain" description="Peptidase C45 hydrolase" evidence="1">
    <location>
        <begin position="110"/>
        <end position="317"/>
    </location>
</feature>
<reference evidence="2 3" key="1">
    <citation type="submission" date="2022-05" db="EMBL/GenBank/DDBJ databases">
        <title>Seasonal and diel survey of microbial diversity of the Tyrrhenian coast.</title>
        <authorList>
            <person name="Gattoni G."/>
            <person name="Corral P."/>
        </authorList>
    </citation>
    <scope>NUCLEOTIDE SEQUENCE [LARGE SCALE GENOMIC DNA]</scope>
    <source>
        <strain evidence="2 3">V10</strain>
    </source>
</reference>
<dbReference type="InterPro" id="IPR005079">
    <property type="entry name" value="Peptidase_C45_hydrolase"/>
</dbReference>
<dbReference type="NCBIfam" id="NF040521">
    <property type="entry name" value="C45_proenzyme"/>
    <property type="match status" value="1"/>
</dbReference>
<evidence type="ECO:0000313" key="3">
    <source>
        <dbReference type="Proteomes" id="UP001202550"/>
    </source>
</evidence>
<dbReference type="PANTHER" id="PTHR34180">
    <property type="entry name" value="PEPTIDASE C45"/>
    <property type="match status" value="1"/>
</dbReference>
<organism evidence="2 3">
    <name type="scientific">Roseinatronobacter domitianus</name>
    <dbReference type="NCBI Taxonomy" id="2940293"/>
    <lineage>
        <taxon>Bacteria</taxon>
        <taxon>Pseudomonadati</taxon>
        <taxon>Pseudomonadota</taxon>
        <taxon>Alphaproteobacteria</taxon>
        <taxon>Rhodobacterales</taxon>
        <taxon>Paracoccaceae</taxon>
        <taxon>Roseinatronobacter</taxon>
    </lineage>
</organism>
<gene>
    <name evidence="2" type="ORF">M3N55_02080</name>
</gene>
<evidence type="ECO:0000313" key="2">
    <source>
        <dbReference type="EMBL" id="MCL1627509.1"/>
    </source>
</evidence>
<dbReference type="RefSeq" id="WP_249055883.1">
    <property type="nucleotide sequence ID" value="NZ_JALZWP010000001.1"/>
</dbReference>
<dbReference type="Pfam" id="PF03417">
    <property type="entry name" value="AAT"/>
    <property type="match status" value="1"/>
</dbReference>
<keyword evidence="3" id="KW-1185">Reference proteome</keyword>
<dbReference type="InterPro" id="IPR047801">
    <property type="entry name" value="Peptidase_C45"/>
</dbReference>
<dbReference type="EMBL" id="JALZWP010000001">
    <property type="protein sequence ID" value="MCL1627509.1"/>
    <property type="molecule type" value="Genomic_DNA"/>
</dbReference>
<sequence>MAFELGDIRVSGSPREIGRQLGQAGRKAAHDLLLTTPYWANVTRPDHAATVTRLGQATRARFPTIWQELQGLAEGLALPFADVLAWNCRGDLLDNTADGCTTVQLPGASPMIGHNEDGLPQFRGHAFLAHVTPGDAPGFVAFCYPGSLPGHTFAATQAGLAQAVNNMRLTGVVPTIPRMVLGRALLACHSLDQAVALLSDSPDCGGFHMTLGQAGAAQLRSVEFGAGAVAVTGIEAPAIHANHALHLSVPQIVTTSSRDRQRIGEALLAEGTTDPIAILRHTGGPGLPILRTAPDDPDCENTLATARLELHADHIALKVLDQSGAERALRVSRQNPA</sequence>
<evidence type="ECO:0000259" key="1">
    <source>
        <dbReference type="Pfam" id="PF03417"/>
    </source>
</evidence>
<dbReference type="Gene3D" id="3.60.60.10">
    <property type="entry name" value="Penicillin V Acylase, Chain A"/>
    <property type="match status" value="1"/>
</dbReference>